<dbReference type="EMBL" id="QWET01000014">
    <property type="protein sequence ID" value="RIH63990.1"/>
    <property type="molecule type" value="Genomic_DNA"/>
</dbReference>
<dbReference type="Pfam" id="PF02638">
    <property type="entry name" value="GHL10"/>
    <property type="match status" value="1"/>
</dbReference>
<evidence type="ECO:0000313" key="3">
    <source>
        <dbReference type="Proteomes" id="UP000266441"/>
    </source>
</evidence>
<dbReference type="Proteomes" id="UP000266441">
    <property type="component" value="Unassembled WGS sequence"/>
</dbReference>
<comment type="caution">
    <text evidence="2">The sequence shown here is derived from an EMBL/GenBank/DDBJ whole genome shotgun (WGS) entry which is preliminary data.</text>
</comment>
<dbReference type="Gene3D" id="3.20.20.80">
    <property type="entry name" value="Glycosidases"/>
    <property type="match status" value="1"/>
</dbReference>
<dbReference type="OrthoDB" id="1095638at2"/>
<evidence type="ECO:0000259" key="1">
    <source>
        <dbReference type="Pfam" id="PF02638"/>
    </source>
</evidence>
<feature type="domain" description="Glycosyl hydrolase-like 10" evidence="1">
    <location>
        <begin position="92"/>
        <end position="227"/>
    </location>
</feature>
<protein>
    <recommendedName>
        <fullName evidence="1">Glycosyl hydrolase-like 10 domain-containing protein</fullName>
    </recommendedName>
</protein>
<dbReference type="AlphaFoldDB" id="A0A399D0T6"/>
<dbReference type="SUPFAM" id="SSF51445">
    <property type="entry name" value="(Trans)glycosidases"/>
    <property type="match status" value="1"/>
</dbReference>
<organism evidence="2 3">
    <name type="scientific">Mariniphaga sediminis</name>
    <dbReference type="NCBI Taxonomy" id="1628158"/>
    <lineage>
        <taxon>Bacteria</taxon>
        <taxon>Pseudomonadati</taxon>
        <taxon>Bacteroidota</taxon>
        <taxon>Bacteroidia</taxon>
        <taxon>Marinilabiliales</taxon>
        <taxon>Prolixibacteraceae</taxon>
        <taxon>Mariniphaga</taxon>
    </lineage>
</organism>
<reference evidence="2 3" key="1">
    <citation type="journal article" date="2015" name="Int. J. Syst. Evol. Microbiol.">
        <title>Mariniphaga sediminis sp. nov., isolated from coastal sediment.</title>
        <authorList>
            <person name="Wang F.Q."/>
            <person name="Shen Q.Y."/>
            <person name="Chen G.J."/>
            <person name="Du Z.J."/>
        </authorList>
    </citation>
    <scope>NUCLEOTIDE SEQUENCE [LARGE SCALE GENOMIC DNA]</scope>
    <source>
        <strain evidence="2 3">SY21</strain>
    </source>
</reference>
<proteinExistence type="predicted"/>
<accession>A0A399D0T6</accession>
<keyword evidence="3" id="KW-1185">Reference proteome</keyword>
<dbReference type="InterPro" id="IPR003790">
    <property type="entry name" value="GHL10"/>
</dbReference>
<sequence length="573" mass="65759">MKETKRRTFLKRVTAVSAITILNPNITLGTIKKELQGHPSGQIILDSNHLSVAQRSRRIVVNLDTGWGLPGVEGLEPKEFVDAYMEYLTGIDGSQVDSIWWCWGEMNYAPYPSKILPANLQYQKWLQQGKDPLPIVIESSKKKGIEAFYSFRINDSGLGGAGTVLPSEGWIKWSMIEKNPHWGQPSPFWPSPFYHYNFAVPEVREYKLAIIREVVENYDFDGIEIDWRCGYGCLPFYHKWENREHLTEFMHSVREMLQERARKRGRPFLLAVRIPENIEGCHYDGIHVERWVEENLVDILVLGCKNFDVDLDAFKRLTAGTHIKLYPSMDDHHRASGYEQPSIELYRGVASTFIQQGADGIYAFNWYPVPIILDSRANPEQEQLRRTALCEMGSTETLKFKDKIFVTGRRGGGGWPETAEYFYKNTCAFAQLPKELSNNQSEEAYIFLRIGDDIDTSADKIEQISLRILLSDVTAIDLPWEKRISKPVCIARLSSRDFNEPPTIDLISQLRIRINGVILEQPIINDGWIIYPIKAVLLAQGSNVIAFRLNDRNPLEKGRVTIEKLELDVRYTN</sequence>
<dbReference type="InterPro" id="IPR017853">
    <property type="entry name" value="GH"/>
</dbReference>
<gene>
    <name evidence="2" type="ORF">D1164_16795</name>
</gene>
<evidence type="ECO:0000313" key="2">
    <source>
        <dbReference type="EMBL" id="RIH63990.1"/>
    </source>
</evidence>
<name>A0A399D0T6_9BACT</name>